<keyword evidence="1" id="KW-1133">Transmembrane helix</keyword>
<dbReference type="Proteomes" id="UP000241645">
    <property type="component" value="Unassembled WGS sequence"/>
</dbReference>
<sequence length="61" mass="6666">MSDIIKKILLVLLLVLLAFSFFDLDVSMGISRKIVVVLTVVVAFGIIYLDNKGGGKKGKKK</sequence>
<organism evidence="2 3">
    <name type="scientific">Brevibacillus porteri</name>
    <dbReference type="NCBI Taxonomy" id="2126350"/>
    <lineage>
        <taxon>Bacteria</taxon>
        <taxon>Bacillati</taxon>
        <taxon>Bacillota</taxon>
        <taxon>Bacilli</taxon>
        <taxon>Bacillales</taxon>
        <taxon>Paenibacillaceae</taxon>
        <taxon>Brevibacillus</taxon>
    </lineage>
</organism>
<feature type="transmembrane region" description="Helical" evidence="1">
    <location>
        <begin position="34"/>
        <end position="51"/>
    </location>
</feature>
<name>A0ABX5FTM8_9BACL</name>
<proteinExistence type="predicted"/>
<evidence type="ECO:0000313" key="2">
    <source>
        <dbReference type="EMBL" id="PSK13022.1"/>
    </source>
</evidence>
<reference evidence="2 3" key="1">
    <citation type="submission" date="2018-03" db="EMBL/GenBank/DDBJ databases">
        <title>Brevisbacillus phylogenomics.</title>
        <authorList>
            <person name="Dunlap C."/>
        </authorList>
    </citation>
    <scope>NUCLEOTIDE SEQUENCE [LARGE SCALE GENOMIC DNA]</scope>
    <source>
        <strain evidence="2 3">NRRL B-41110</strain>
    </source>
</reference>
<accession>A0ABX5FTM8</accession>
<evidence type="ECO:0000313" key="3">
    <source>
        <dbReference type="Proteomes" id="UP000241645"/>
    </source>
</evidence>
<comment type="caution">
    <text evidence="2">The sequence shown here is derived from an EMBL/GenBank/DDBJ whole genome shotgun (WGS) entry which is preliminary data.</text>
</comment>
<keyword evidence="1" id="KW-0472">Membrane</keyword>
<evidence type="ECO:0000256" key="1">
    <source>
        <dbReference type="SAM" id="Phobius"/>
    </source>
</evidence>
<keyword evidence="3" id="KW-1185">Reference proteome</keyword>
<dbReference type="EMBL" id="PXZO01000008">
    <property type="protein sequence ID" value="PSK13022.1"/>
    <property type="molecule type" value="Genomic_DNA"/>
</dbReference>
<protein>
    <recommendedName>
        <fullName evidence="4">DUF3188 domain-containing protein</fullName>
    </recommendedName>
</protein>
<keyword evidence="1" id="KW-0812">Transmembrane</keyword>
<dbReference type="GeneID" id="95749771"/>
<evidence type="ECO:0008006" key="4">
    <source>
        <dbReference type="Google" id="ProtNLM"/>
    </source>
</evidence>
<dbReference type="RefSeq" id="WP_106833598.1">
    <property type="nucleotide sequence ID" value="NZ_JARMEW010000039.1"/>
</dbReference>
<gene>
    <name evidence="2" type="ORF">C7R92_06395</name>
</gene>